<accession>A0A9D2NSZ8</accession>
<reference evidence="1" key="2">
    <citation type="submission" date="2021-04" db="EMBL/GenBank/DDBJ databases">
        <authorList>
            <person name="Gilroy R."/>
        </authorList>
    </citation>
    <scope>NUCLEOTIDE SEQUENCE</scope>
    <source>
        <strain evidence="1">CHK187-11901</strain>
    </source>
</reference>
<protein>
    <submittedName>
        <fullName evidence="1">Uncharacterized protein</fullName>
    </submittedName>
</protein>
<evidence type="ECO:0000313" key="1">
    <source>
        <dbReference type="EMBL" id="HJC36815.1"/>
    </source>
</evidence>
<name>A0A9D2NSZ8_9FIRM</name>
<evidence type="ECO:0000313" key="2">
    <source>
        <dbReference type="Proteomes" id="UP000823896"/>
    </source>
</evidence>
<dbReference type="Proteomes" id="UP000823896">
    <property type="component" value="Unassembled WGS sequence"/>
</dbReference>
<comment type="caution">
    <text evidence="1">The sequence shown here is derived from an EMBL/GenBank/DDBJ whole genome shotgun (WGS) entry which is preliminary data.</text>
</comment>
<dbReference type="AlphaFoldDB" id="A0A9D2NSZ8"/>
<sequence length="83" mass="9801">MKMREESYMGMNEQEIQFVKNHIEHADDILNSKDYEGLLMALLDYTTFLLMDTDDVPDEVRFAEQIADQVVTAKRQDQHDQTF</sequence>
<organism evidence="1 2">
    <name type="scientific">Candidatus Merdibacter merdavium</name>
    <dbReference type="NCBI Taxonomy" id="2838692"/>
    <lineage>
        <taxon>Bacteria</taxon>
        <taxon>Bacillati</taxon>
        <taxon>Bacillota</taxon>
        <taxon>Erysipelotrichia</taxon>
        <taxon>Erysipelotrichales</taxon>
        <taxon>Erysipelotrichaceae</taxon>
        <taxon>Merdibacter</taxon>
    </lineage>
</organism>
<proteinExistence type="predicted"/>
<dbReference type="EMBL" id="DWWM01000042">
    <property type="protein sequence ID" value="HJC36815.1"/>
    <property type="molecule type" value="Genomic_DNA"/>
</dbReference>
<reference evidence="1" key="1">
    <citation type="journal article" date="2021" name="PeerJ">
        <title>Extensive microbial diversity within the chicken gut microbiome revealed by metagenomics and culture.</title>
        <authorList>
            <person name="Gilroy R."/>
            <person name="Ravi A."/>
            <person name="Getino M."/>
            <person name="Pursley I."/>
            <person name="Horton D.L."/>
            <person name="Alikhan N.F."/>
            <person name="Baker D."/>
            <person name="Gharbi K."/>
            <person name="Hall N."/>
            <person name="Watson M."/>
            <person name="Adriaenssens E.M."/>
            <person name="Foster-Nyarko E."/>
            <person name="Jarju S."/>
            <person name="Secka A."/>
            <person name="Antonio M."/>
            <person name="Oren A."/>
            <person name="Chaudhuri R.R."/>
            <person name="La Ragione R."/>
            <person name="Hildebrand F."/>
            <person name="Pallen M.J."/>
        </authorList>
    </citation>
    <scope>NUCLEOTIDE SEQUENCE</scope>
    <source>
        <strain evidence="1">CHK187-11901</strain>
    </source>
</reference>
<gene>
    <name evidence="1" type="ORF">H9702_06755</name>
</gene>